<keyword evidence="4 9" id="KW-0436">Ligase</keyword>
<dbReference type="NCBIfam" id="TIGR00545">
    <property type="entry name" value="lipoyltrans"/>
    <property type="match status" value="1"/>
</dbReference>
<gene>
    <name evidence="9" type="ORF">EV194_101608</name>
</gene>
<dbReference type="PANTHER" id="PTHR12561:SF3">
    <property type="entry name" value="LIPOYLTRANSFERASE 1, MITOCHONDRIAL"/>
    <property type="match status" value="1"/>
</dbReference>
<dbReference type="Gene3D" id="3.30.390.50">
    <property type="entry name" value="CO dehydrogenase flavoprotein, C-terminal domain"/>
    <property type="match status" value="1"/>
</dbReference>
<comment type="catalytic activity">
    <reaction evidence="7">
        <text>L-lysyl-[lipoyl-carrier protein] + (R)-lipoate + ATP = N(6)-[(R)-lipoyl]-L-lysyl-[lipoyl-carrier protein] + AMP + diphosphate + H(+)</text>
        <dbReference type="Rhea" id="RHEA:49288"/>
        <dbReference type="Rhea" id="RHEA-COMP:10500"/>
        <dbReference type="Rhea" id="RHEA-COMP:10502"/>
        <dbReference type="ChEBI" id="CHEBI:15378"/>
        <dbReference type="ChEBI" id="CHEBI:29969"/>
        <dbReference type="ChEBI" id="CHEBI:30616"/>
        <dbReference type="ChEBI" id="CHEBI:33019"/>
        <dbReference type="ChEBI" id="CHEBI:83088"/>
        <dbReference type="ChEBI" id="CHEBI:83099"/>
        <dbReference type="ChEBI" id="CHEBI:456215"/>
        <dbReference type="EC" id="6.3.1.20"/>
    </reaction>
</comment>
<keyword evidence="5" id="KW-0547">Nucleotide-binding</keyword>
<dbReference type="Gene3D" id="3.30.930.10">
    <property type="entry name" value="Bira Bifunctional Protein, Domain 2"/>
    <property type="match status" value="1"/>
</dbReference>
<evidence type="ECO:0000256" key="1">
    <source>
        <dbReference type="ARBA" id="ARBA00005085"/>
    </source>
</evidence>
<accession>A0A4R2GNR6</accession>
<dbReference type="InterPro" id="IPR045864">
    <property type="entry name" value="aa-tRNA-synth_II/BPL/LPL"/>
</dbReference>
<evidence type="ECO:0000256" key="5">
    <source>
        <dbReference type="ARBA" id="ARBA00022741"/>
    </source>
</evidence>
<dbReference type="GO" id="GO:0005524">
    <property type="term" value="F:ATP binding"/>
    <property type="evidence" value="ECO:0007669"/>
    <property type="project" value="UniProtKB-KW"/>
</dbReference>
<dbReference type="PANTHER" id="PTHR12561">
    <property type="entry name" value="LIPOATE-PROTEIN LIGASE"/>
    <property type="match status" value="1"/>
</dbReference>
<proteinExistence type="predicted"/>
<dbReference type="PROSITE" id="PS51733">
    <property type="entry name" value="BPL_LPL_CATALYTIC"/>
    <property type="match status" value="1"/>
</dbReference>
<dbReference type="InterPro" id="IPR004562">
    <property type="entry name" value="LipoylTrfase_LipoateP_Ligase"/>
</dbReference>
<reference evidence="9 10" key="1">
    <citation type="submission" date="2019-03" db="EMBL/GenBank/DDBJ databases">
        <title>Genomic Encyclopedia of Type Strains, Phase IV (KMG-IV): sequencing the most valuable type-strain genomes for metagenomic binning, comparative biology and taxonomic classification.</title>
        <authorList>
            <person name="Goeker M."/>
        </authorList>
    </citation>
    <scope>NUCLEOTIDE SEQUENCE [LARGE SCALE GENOMIC DNA]</scope>
    <source>
        <strain evidence="9 10">DSM 24179</strain>
    </source>
</reference>
<dbReference type="EMBL" id="SLWK01000001">
    <property type="protein sequence ID" value="TCO10974.1"/>
    <property type="molecule type" value="Genomic_DNA"/>
</dbReference>
<name>A0A4R2GNR6_9BACT</name>
<evidence type="ECO:0000256" key="2">
    <source>
        <dbReference type="ARBA" id="ARBA00005124"/>
    </source>
</evidence>
<dbReference type="SUPFAM" id="SSF82649">
    <property type="entry name" value="SufE/NifU"/>
    <property type="match status" value="1"/>
</dbReference>
<dbReference type="UniPathway" id="UPA00537">
    <property type="reaction ID" value="UER00594"/>
</dbReference>
<comment type="caution">
    <text evidence="9">The sequence shown here is derived from an EMBL/GenBank/DDBJ whole genome shotgun (WGS) entry which is preliminary data.</text>
</comment>
<evidence type="ECO:0000256" key="6">
    <source>
        <dbReference type="ARBA" id="ARBA00022840"/>
    </source>
</evidence>
<evidence type="ECO:0000256" key="4">
    <source>
        <dbReference type="ARBA" id="ARBA00022598"/>
    </source>
</evidence>
<dbReference type="Proteomes" id="UP000295221">
    <property type="component" value="Unassembled WGS sequence"/>
</dbReference>
<evidence type="ECO:0000256" key="3">
    <source>
        <dbReference type="ARBA" id="ARBA00012367"/>
    </source>
</evidence>
<evidence type="ECO:0000313" key="10">
    <source>
        <dbReference type="Proteomes" id="UP000295221"/>
    </source>
</evidence>
<feature type="domain" description="BPL/LPL catalytic" evidence="8">
    <location>
        <begin position="28"/>
        <end position="205"/>
    </location>
</feature>
<dbReference type="EC" id="6.3.1.20" evidence="3"/>
<comment type="pathway">
    <text evidence="1">Protein modification; protein lipoylation via exogenous pathway; protein N(6)-(lipoyl)lysine from lipoate: step 2/2.</text>
</comment>
<keyword evidence="6" id="KW-0067">ATP-binding</keyword>
<organism evidence="9 10">
    <name type="scientific">Natronoflexus pectinivorans</name>
    <dbReference type="NCBI Taxonomy" id="682526"/>
    <lineage>
        <taxon>Bacteria</taxon>
        <taxon>Pseudomonadati</taxon>
        <taxon>Bacteroidota</taxon>
        <taxon>Bacteroidia</taxon>
        <taxon>Marinilabiliales</taxon>
        <taxon>Marinilabiliaceae</taxon>
        <taxon>Natronoflexus</taxon>
    </lineage>
</organism>
<dbReference type="InterPro" id="IPR019491">
    <property type="entry name" value="Lipoate_protein_ligase_C"/>
</dbReference>
<keyword evidence="10" id="KW-1185">Reference proteome</keyword>
<dbReference type="AlphaFoldDB" id="A0A4R2GNR6"/>
<dbReference type="Pfam" id="PF21948">
    <property type="entry name" value="LplA-B_cat"/>
    <property type="match status" value="1"/>
</dbReference>
<evidence type="ECO:0000313" key="9">
    <source>
        <dbReference type="EMBL" id="TCO10974.1"/>
    </source>
</evidence>
<protein>
    <recommendedName>
        <fullName evidence="3">lipoate--protein ligase</fullName>
        <ecNumber evidence="3">6.3.1.20</ecNumber>
    </recommendedName>
</protein>
<dbReference type="Pfam" id="PF10437">
    <property type="entry name" value="Lip_prot_lig_C"/>
    <property type="match status" value="1"/>
</dbReference>
<dbReference type="SUPFAM" id="SSF55681">
    <property type="entry name" value="Class II aaRS and biotin synthetases"/>
    <property type="match status" value="1"/>
</dbReference>
<evidence type="ECO:0000256" key="7">
    <source>
        <dbReference type="ARBA" id="ARBA00048037"/>
    </source>
</evidence>
<dbReference type="GO" id="GO:0017118">
    <property type="term" value="F:lipoyltransferase activity"/>
    <property type="evidence" value="ECO:0007669"/>
    <property type="project" value="TreeGrafter"/>
</dbReference>
<evidence type="ECO:0000259" key="8">
    <source>
        <dbReference type="PROSITE" id="PS51733"/>
    </source>
</evidence>
<dbReference type="InterPro" id="IPR004143">
    <property type="entry name" value="BPL_LPL_catalytic"/>
</dbReference>
<dbReference type="GO" id="GO:0009249">
    <property type="term" value="P:protein lipoylation"/>
    <property type="evidence" value="ECO:0007669"/>
    <property type="project" value="InterPro"/>
</dbReference>
<dbReference type="GO" id="GO:0005737">
    <property type="term" value="C:cytoplasm"/>
    <property type="evidence" value="ECO:0007669"/>
    <property type="project" value="TreeGrafter"/>
</dbReference>
<dbReference type="CDD" id="cd16443">
    <property type="entry name" value="LplA"/>
    <property type="match status" value="1"/>
</dbReference>
<dbReference type="RefSeq" id="WP_132431907.1">
    <property type="nucleotide sequence ID" value="NZ_SLWK01000001.1"/>
</dbReference>
<sequence length="327" mass="37878">MNTNTLSIISKSKDPAFNLATEEYLLRKKNENVHFFYINIPSVIIGKHQNALAEINLNYLEREKIPLFRRLSGGGTVYHDEGNINFCFIKNGESNDLVNFKKATDPIVTVLNDWGIPVRHGVRNDLLIDYKKISGNACHVFKRRVMHHGTLLFNSNLEHLTFSLKSDPGKFRDKAVKSVRSEVMNVSDIYNEAIKASDFLNKLESQIRFNNSNIVLYDLSSDEIDEINKLKNEKYGTTEWNYSYGPAYEFSKRVRLKKAVFSVKMKVEKGKIRDLQIRSTKENEKLCKMITKNLIEVYHQKEAINHALTPHLYNTEFEVSEITDLFF</sequence>
<dbReference type="GO" id="GO:0016979">
    <property type="term" value="F:lipoate-protein ligase activity"/>
    <property type="evidence" value="ECO:0007669"/>
    <property type="project" value="UniProtKB-EC"/>
</dbReference>
<dbReference type="OrthoDB" id="9787898at2"/>
<comment type="pathway">
    <text evidence="2">Protein modification; protein lipoylation via exogenous pathway; protein N(6)-(lipoyl)lysine from lipoate: step 1/2.</text>
</comment>